<comment type="caution">
    <text evidence="2">The sequence shown here is derived from an EMBL/GenBank/DDBJ whole genome shotgun (WGS) entry which is preliminary data.</text>
</comment>
<feature type="transmembrane region" description="Helical" evidence="1">
    <location>
        <begin position="133"/>
        <end position="156"/>
    </location>
</feature>
<reference evidence="2 3" key="1">
    <citation type="journal article" date="2019" name="Nat. Microbiol.">
        <title>Mediterranean grassland soil C-N compound turnover is dependent on rainfall and depth, and is mediated by genomically divergent microorganisms.</title>
        <authorList>
            <person name="Diamond S."/>
            <person name="Andeer P.F."/>
            <person name="Li Z."/>
            <person name="Crits-Christoph A."/>
            <person name="Burstein D."/>
            <person name="Anantharaman K."/>
            <person name="Lane K.R."/>
            <person name="Thomas B.C."/>
            <person name="Pan C."/>
            <person name="Northen T.R."/>
            <person name="Banfield J.F."/>
        </authorList>
    </citation>
    <scope>NUCLEOTIDE SEQUENCE [LARGE SCALE GENOMIC DNA]</scope>
    <source>
        <strain evidence="2">NP_8</strain>
    </source>
</reference>
<feature type="transmembrane region" description="Helical" evidence="1">
    <location>
        <begin position="71"/>
        <end position="91"/>
    </location>
</feature>
<protein>
    <submittedName>
        <fullName evidence="2">Uncharacterized protein</fullName>
    </submittedName>
</protein>
<gene>
    <name evidence="2" type="ORF">E6H05_05745</name>
</gene>
<evidence type="ECO:0000256" key="1">
    <source>
        <dbReference type="SAM" id="Phobius"/>
    </source>
</evidence>
<keyword evidence="1" id="KW-0472">Membrane</keyword>
<dbReference type="AlphaFoldDB" id="A0A537IWU2"/>
<keyword evidence="1" id="KW-0812">Transmembrane</keyword>
<organism evidence="2 3">
    <name type="scientific">Candidatus Segetimicrobium genomatis</name>
    <dbReference type="NCBI Taxonomy" id="2569760"/>
    <lineage>
        <taxon>Bacteria</taxon>
        <taxon>Bacillati</taxon>
        <taxon>Candidatus Sysuimicrobiota</taxon>
        <taxon>Candidatus Sysuimicrobiia</taxon>
        <taxon>Candidatus Sysuimicrobiales</taxon>
        <taxon>Candidatus Segetimicrobiaceae</taxon>
        <taxon>Candidatus Segetimicrobium</taxon>
    </lineage>
</organism>
<proteinExistence type="predicted"/>
<evidence type="ECO:0000313" key="3">
    <source>
        <dbReference type="Proteomes" id="UP000318834"/>
    </source>
</evidence>
<name>A0A537IWU2_9BACT</name>
<accession>A0A537IWU2</accession>
<feature type="transmembrane region" description="Helical" evidence="1">
    <location>
        <begin position="6"/>
        <end position="26"/>
    </location>
</feature>
<dbReference type="Proteomes" id="UP000318834">
    <property type="component" value="Unassembled WGS sequence"/>
</dbReference>
<keyword evidence="1" id="KW-1133">Transmembrane helix</keyword>
<sequence length="166" mass="17821">MGNFEIFGLQFAGSLLVYALIARWYVAPRLATMPLSAALQPLLLHHATRTVGMTLLVSAVVGPGVPRAFALQVAYGDLVAAVLALVSIAALRARASYAIALVWIFNIEGFADLLNALAQGIRLNVANTPLGAAWYIPTYAVPALLVTHIMMFSMLLKPRPGRKPVR</sequence>
<feature type="transmembrane region" description="Helical" evidence="1">
    <location>
        <begin position="98"/>
        <end position="121"/>
    </location>
</feature>
<evidence type="ECO:0000313" key="2">
    <source>
        <dbReference type="EMBL" id="TMI75727.1"/>
    </source>
</evidence>
<dbReference type="EMBL" id="VBAP01000040">
    <property type="protein sequence ID" value="TMI75727.1"/>
    <property type="molecule type" value="Genomic_DNA"/>
</dbReference>